<dbReference type="RefSeq" id="WP_125697229.1">
    <property type="nucleotide sequence ID" value="NZ_JBHTOG010000004.1"/>
</dbReference>
<evidence type="ECO:0000313" key="1">
    <source>
        <dbReference type="EMBL" id="MFD1431384.1"/>
    </source>
</evidence>
<gene>
    <name evidence="1" type="ORF">ACFQ47_01500</name>
</gene>
<comment type="caution">
    <text evidence="1">The sequence shown here is derived from an EMBL/GenBank/DDBJ whole genome shotgun (WGS) entry which is preliminary data.</text>
</comment>
<keyword evidence="2" id="KW-1185">Reference proteome</keyword>
<dbReference type="Proteomes" id="UP001597192">
    <property type="component" value="Unassembled WGS sequence"/>
</dbReference>
<dbReference type="Gene3D" id="3.40.30.10">
    <property type="entry name" value="Glutaredoxin"/>
    <property type="match status" value="1"/>
</dbReference>
<dbReference type="EMBL" id="JBHTOG010000004">
    <property type="protein sequence ID" value="MFD1431384.1"/>
    <property type="molecule type" value="Genomic_DNA"/>
</dbReference>
<evidence type="ECO:0000313" key="2">
    <source>
        <dbReference type="Proteomes" id="UP001597192"/>
    </source>
</evidence>
<reference evidence="2" key="1">
    <citation type="journal article" date="2019" name="Int. J. Syst. Evol. Microbiol.">
        <title>The Global Catalogue of Microorganisms (GCM) 10K type strain sequencing project: providing services to taxonomists for standard genome sequencing and annotation.</title>
        <authorList>
            <consortium name="The Broad Institute Genomics Platform"/>
            <consortium name="The Broad Institute Genome Sequencing Center for Infectious Disease"/>
            <person name="Wu L."/>
            <person name="Ma J."/>
        </authorList>
    </citation>
    <scope>NUCLEOTIDE SEQUENCE [LARGE SCALE GENOMIC DNA]</scope>
    <source>
        <strain evidence="2">CCM 8947</strain>
    </source>
</reference>
<accession>A0ABW4CKK6</accession>
<name>A0ABW4CKK6_9LACO</name>
<proteinExistence type="predicted"/>
<organism evidence="1 2">
    <name type="scientific">Lacticaseibacillus yichunensis</name>
    <dbReference type="NCBI Taxonomy" id="2486015"/>
    <lineage>
        <taxon>Bacteria</taxon>
        <taxon>Bacillati</taxon>
        <taxon>Bacillota</taxon>
        <taxon>Bacilli</taxon>
        <taxon>Lactobacillales</taxon>
        <taxon>Lactobacillaceae</taxon>
        <taxon>Lacticaseibacillus</taxon>
    </lineage>
</organism>
<sequence length="108" mass="12736">MSNRMIRTDYGYVSGIERSIIEKLSREEKHMHAIIYTKPNCAKCRMTSNLLSRAMPVQTIMADEQDYARFRKQGYKSMPVVTVYKPDGTRDQWCDMRTDKINQYKEAD</sequence>
<dbReference type="SUPFAM" id="SSF52833">
    <property type="entry name" value="Thioredoxin-like"/>
    <property type="match status" value="1"/>
</dbReference>
<protein>
    <submittedName>
        <fullName evidence="1">Ribonucleoside-diphosphate reductase</fullName>
    </submittedName>
</protein>
<dbReference type="InterPro" id="IPR036249">
    <property type="entry name" value="Thioredoxin-like_sf"/>
</dbReference>